<proteinExistence type="predicted"/>
<dbReference type="Proteomes" id="UP000293154">
    <property type="component" value="Chromosome"/>
</dbReference>
<evidence type="ECO:0000313" key="1">
    <source>
        <dbReference type="EMBL" id="QBH95976.1"/>
    </source>
</evidence>
<sequence>MKLLDNPYYEHLKLSKRQLTRLDRMVKSLTEMSCDWDGLDNGMESDLDFFARELSELCRGIQELRGSWNEHHD</sequence>
<accession>A0A411WIH1</accession>
<dbReference type="OrthoDB" id="6607604at2"/>
<dbReference type="AlphaFoldDB" id="A0A411WIH1"/>
<gene>
    <name evidence="1" type="ORF">EKN56_05905</name>
</gene>
<dbReference type="RefSeq" id="WP_130590956.1">
    <property type="nucleotide sequence ID" value="NZ_CP034752.1"/>
</dbReference>
<name>A0A411WIH1_9GAMM</name>
<evidence type="ECO:0000313" key="2">
    <source>
        <dbReference type="Proteomes" id="UP000293154"/>
    </source>
</evidence>
<reference evidence="1 2" key="1">
    <citation type="submission" date="2019-03" db="EMBL/GenBank/DDBJ databases">
        <title>Pragia sp. nov. isolated from the gut tract of Carduelis flavirostris.</title>
        <authorList>
            <person name="Ge Y."/>
        </authorList>
    </citation>
    <scope>NUCLEOTIDE SEQUENCE [LARGE SCALE GENOMIC DNA]</scope>
    <source>
        <strain evidence="1 2">CF-458</strain>
    </source>
</reference>
<dbReference type="KEGG" id="prag:EKN56_05905"/>
<dbReference type="EMBL" id="CP034752">
    <property type="protein sequence ID" value="QBH95976.1"/>
    <property type="molecule type" value="Genomic_DNA"/>
</dbReference>
<keyword evidence="2" id="KW-1185">Reference proteome</keyword>
<protein>
    <submittedName>
        <fullName evidence="1">Uncharacterized protein</fullName>
    </submittedName>
</protein>
<organism evidence="1 2">
    <name type="scientific">Limnobaculum zhutongyuii</name>
    <dbReference type="NCBI Taxonomy" id="2498113"/>
    <lineage>
        <taxon>Bacteria</taxon>
        <taxon>Pseudomonadati</taxon>
        <taxon>Pseudomonadota</taxon>
        <taxon>Gammaproteobacteria</taxon>
        <taxon>Enterobacterales</taxon>
        <taxon>Budviciaceae</taxon>
        <taxon>Limnobaculum</taxon>
    </lineage>
</organism>